<evidence type="ECO:0000313" key="2">
    <source>
        <dbReference type="Proteomes" id="UP000076852"/>
    </source>
</evidence>
<accession>A0A167WSQ5</accession>
<keyword evidence="2" id="KW-1185">Reference proteome</keyword>
<name>A0A167WSQ5_9BURK</name>
<evidence type="ECO:0000313" key="1">
    <source>
        <dbReference type="EMBL" id="ANB78122.1"/>
    </source>
</evidence>
<geneLocation type="plasmid" evidence="2">
    <name>polga3</name>
</geneLocation>
<reference evidence="1 2" key="1">
    <citation type="journal article" date="2016" name="Gene">
        <title>PacBio SMRT assembly of a complex multi-replicon genome reveals chlorocatechol degradative operon in a region of genome plasticity.</title>
        <authorList>
            <person name="Ricker N."/>
            <person name="Shen S.Y."/>
            <person name="Goordial J."/>
            <person name="Jin S."/>
            <person name="Fulthorpe R.R."/>
        </authorList>
    </citation>
    <scope>NUCLEOTIDE SEQUENCE [LARGE SCALE GENOMIC DNA]</scope>
    <source>
        <strain evidence="1 2">OLGA172</strain>
        <plasmid evidence="2">polga3</plasmid>
    </source>
</reference>
<keyword evidence="1" id="KW-0614">Plasmid</keyword>
<dbReference type="OrthoDB" id="8450256at2"/>
<gene>
    <name evidence="1" type="ORF">AYM40_37795</name>
</gene>
<dbReference type="KEGG" id="buz:AYM40_37795"/>
<proteinExistence type="predicted"/>
<dbReference type="RefSeq" id="WP_063501280.1">
    <property type="nucleotide sequence ID" value="NZ_CP014582.1"/>
</dbReference>
<dbReference type="InterPro" id="IPR046592">
    <property type="entry name" value="DUF6650"/>
</dbReference>
<dbReference type="Proteomes" id="UP000076852">
    <property type="component" value="Plasmid pOLGA3"/>
</dbReference>
<dbReference type="AlphaFoldDB" id="A0A167WSQ5"/>
<sequence>MRQWLKRGRRVTGAIARRVTGISMPFGGVQWTDPGPSDAAIVRRFMVFLEDRRVLYNPMDLEVVSQVEASVHATREECTKTLQALPPDVFAATPLRLIRAAARRFQDDQHEEFRFFDERWHARGATPGFFTALGAFRATVGQQVALLVAYYDIDVEGDLATVLPELEENGS</sequence>
<dbReference type="EMBL" id="CP014582">
    <property type="protein sequence ID" value="ANB78122.1"/>
    <property type="molecule type" value="Genomic_DNA"/>
</dbReference>
<protein>
    <submittedName>
        <fullName evidence="1">Uncharacterized protein</fullName>
    </submittedName>
</protein>
<dbReference type="Pfam" id="PF20355">
    <property type="entry name" value="DUF6650"/>
    <property type="match status" value="1"/>
</dbReference>
<organism evidence="1 2">
    <name type="scientific">Paraburkholderia phytofirmans OLGA172</name>
    <dbReference type="NCBI Taxonomy" id="1417228"/>
    <lineage>
        <taxon>Bacteria</taxon>
        <taxon>Pseudomonadati</taxon>
        <taxon>Pseudomonadota</taxon>
        <taxon>Betaproteobacteria</taxon>
        <taxon>Burkholderiales</taxon>
        <taxon>Burkholderiaceae</taxon>
        <taxon>Paraburkholderia</taxon>
    </lineage>
</organism>